<dbReference type="InterPro" id="IPR041661">
    <property type="entry name" value="ZN622/Rei1/Reh1_Znf-C2H2"/>
</dbReference>
<evidence type="ECO:0000256" key="3">
    <source>
        <dbReference type="ARBA" id="ARBA00022833"/>
    </source>
</evidence>
<dbReference type="InterPro" id="IPR040048">
    <property type="entry name" value="ZNF277"/>
</dbReference>
<dbReference type="PROSITE" id="PS00028">
    <property type="entry name" value="ZINC_FINGER_C2H2_1"/>
    <property type="match status" value="2"/>
</dbReference>
<protein>
    <recommendedName>
        <fullName evidence="6">C2H2-type domain-containing protein</fullName>
    </recommendedName>
</protein>
<dbReference type="GO" id="GO:0008270">
    <property type="term" value="F:zinc ion binding"/>
    <property type="evidence" value="ECO:0007669"/>
    <property type="project" value="UniProtKB-KW"/>
</dbReference>
<keyword evidence="2" id="KW-0863">Zinc-finger</keyword>
<name>A0A507FSD4_9FUNG</name>
<keyword evidence="1" id="KW-0479">Metal-binding</keyword>
<dbReference type="InterPro" id="IPR036236">
    <property type="entry name" value="Znf_C2H2_sf"/>
</dbReference>
<reference evidence="7 8" key="1">
    <citation type="journal article" date="2019" name="Sci. Rep.">
        <title>Comparative genomics of chytrid fungi reveal insights into the obligate biotrophic and pathogenic lifestyle of Synchytrium endobioticum.</title>
        <authorList>
            <person name="van de Vossenberg B.T.L.H."/>
            <person name="Warris S."/>
            <person name="Nguyen H.D.T."/>
            <person name="van Gent-Pelzer M.P.E."/>
            <person name="Joly D.L."/>
            <person name="van de Geest H.C."/>
            <person name="Bonants P.J.M."/>
            <person name="Smith D.S."/>
            <person name="Levesque C.A."/>
            <person name="van der Lee T.A.J."/>
        </authorList>
    </citation>
    <scope>NUCLEOTIDE SEQUENCE [LARGE SCALE GENOMIC DNA]</scope>
    <source>
        <strain evidence="7 8">CBS 675.73</strain>
    </source>
</reference>
<feature type="domain" description="C2H2-type" evidence="6">
    <location>
        <begin position="363"/>
        <end position="385"/>
    </location>
</feature>
<evidence type="ECO:0000256" key="4">
    <source>
        <dbReference type="ARBA" id="ARBA00034119"/>
    </source>
</evidence>
<sequence length="677" mass="76932">MQKRAPMKGVGRGISLRHSPNPPPRSGLEEENAVRHRNPKIREQDPDPNRHNHGNTSNSTPIQTSKPAIFSPFKHSTSPTRQLHSPTKAHAHSHSPSHPPHDEVPTHELIAETGFFAGAVHFMCPFPLCASDPMAILDDPYAAISHLRTDHALCVCRVKQAMPYLDWYLQKWGATVADELEAVMAGEADAADMEMQEASNIEFDDIEAFDKLDINDEMDMSNKSESAARNSEILRVVYDRLGLVAAASCSLADSTPMQSPSNTDPGQILYHLGAAGFERDLEIRKVMHKNKLNEILAIQTTAIAHPPPPRKCIFCKLTPESHSSLFIHMRTEHGFHIGSPLNLAYVDEFLTVLERKMGVEGKCIYCEGVFPDTVVLRKHMRKKKHFRVNPWNLNYDRFYVLNYADFEGRRWRDLELEQREWGHPELDDYTPEDESHGLTNASLQYQGQARNEADDWDLDMDNEEENTTTCPFDKLRFASLEKIVLHLKEVHGLDLGAITKEYDMDTKRILWLIRCICPSPGIDSLFGDMRRHTAADRGADDDDSDGNDDEDWEGWTGEGQDTMCLFDDVMLGSVEDAVSHLKEAHGFNLRTIKKEFDLDAYGIIRLINYIRSCTSTQSCFGCRKSFETMEELTHHYDSSQHHLSMVPAKGDPFWSEVEHLFPSYDEDPLLTWDCEDD</sequence>
<dbReference type="PANTHER" id="PTHR13267:SF3">
    <property type="entry name" value="ZINC FINGER PROTEIN 277"/>
    <property type="match status" value="1"/>
</dbReference>
<keyword evidence="8" id="KW-1185">Reference proteome</keyword>
<accession>A0A507FSD4</accession>
<feature type="compositionally biased region" description="Basic and acidic residues" evidence="5">
    <location>
        <begin position="40"/>
        <end position="50"/>
    </location>
</feature>
<dbReference type="SMART" id="SM00355">
    <property type="entry name" value="ZnF_C2H2"/>
    <property type="match status" value="4"/>
</dbReference>
<evidence type="ECO:0000256" key="1">
    <source>
        <dbReference type="ARBA" id="ARBA00022723"/>
    </source>
</evidence>
<keyword evidence="3" id="KW-0862">Zinc</keyword>
<evidence type="ECO:0000256" key="5">
    <source>
        <dbReference type="SAM" id="MobiDB-lite"/>
    </source>
</evidence>
<dbReference type="STRING" id="246404.A0A507FSD4"/>
<dbReference type="Proteomes" id="UP000320333">
    <property type="component" value="Unassembled WGS sequence"/>
</dbReference>
<dbReference type="AlphaFoldDB" id="A0A507FSD4"/>
<dbReference type="OrthoDB" id="7848332at2759"/>
<organism evidence="7 8">
    <name type="scientific">Chytriomyces confervae</name>
    <dbReference type="NCBI Taxonomy" id="246404"/>
    <lineage>
        <taxon>Eukaryota</taxon>
        <taxon>Fungi</taxon>
        <taxon>Fungi incertae sedis</taxon>
        <taxon>Chytridiomycota</taxon>
        <taxon>Chytridiomycota incertae sedis</taxon>
        <taxon>Chytridiomycetes</taxon>
        <taxon>Chytridiales</taxon>
        <taxon>Chytriomycetaceae</taxon>
        <taxon>Chytriomyces</taxon>
    </lineage>
</organism>
<proteinExistence type="inferred from homology"/>
<feature type="domain" description="C2H2-type" evidence="6">
    <location>
        <begin position="619"/>
        <end position="641"/>
    </location>
</feature>
<feature type="compositionally biased region" description="Polar residues" evidence="5">
    <location>
        <begin position="54"/>
        <end position="66"/>
    </location>
</feature>
<evidence type="ECO:0000259" key="6">
    <source>
        <dbReference type="PROSITE" id="PS00028"/>
    </source>
</evidence>
<gene>
    <name evidence="7" type="ORF">CcCBS67573_g00384</name>
</gene>
<dbReference type="EMBL" id="QEAP01000005">
    <property type="protein sequence ID" value="TPX78365.1"/>
    <property type="molecule type" value="Genomic_DNA"/>
</dbReference>
<feature type="region of interest" description="Disordered" evidence="5">
    <location>
        <begin position="1"/>
        <end position="104"/>
    </location>
</feature>
<comment type="similarity">
    <text evidence="4">Belongs to the ZNF277 family.</text>
</comment>
<dbReference type="InterPro" id="IPR013087">
    <property type="entry name" value="Znf_C2H2_type"/>
</dbReference>
<dbReference type="SUPFAM" id="SSF57667">
    <property type="entry name" value="beta-beta-alpha zinc fingers"/>
    <property type="match status" value="3"/>
</dbReference>
<feature type="compositionally biased region" description="Polar residues" evidence="5">
    <location>
        <begin position="74"/>
        <end position="83"/>
    </location>
</feature>
<comment type="caution">
    <text evidence="7">The sequence shown here is derived from an EMBL/GenBank/DDBJ whole genome shotgun (WGS) entry which is preliminary data.</text>
</comment>
<dbReference type="Pfam" id="PF12756">
    <property type="entry name" value="zf-C2H2_2"/>
    <property type="match status" value="2"/>
</dbReference>
<dbReference type="PANTHER" id="PTHR13267">
    <property type="entry name" value="ZINC FINGER PROTEIN 277"/>
    <property type="match status" value="1"/>
</dbReference>
<evidence type="ECO:0000256" key="2">
    <source>
        <dbReference type="ARBA" id="ARBA00022771"/>
    </source>
</evidence>
<evidence type="ECO:0000313" key="7">
    <source>
        <dbReference type="EMBL" id="TPX78365.1"/>
    </source>
</evidence>
<evidence type="ECO:0000313" key="8">
    <source>
        <dbReference type="Proteomes" id="UP000320333"/>
    </source>
</evidence>